<accession>A0A7W4UWC9</accession>
<comment type="catalytic activity">
    <reaction evidence="7 8">
        <text>7,8-dihydroneopterin 3'-triphosphate + H2O = 6-carboxy-5,6,7,8-tetrahydropterin + triphosphate + acetaldehyde + 2 H(+)</text>
        <dbReference type="Rhea" id="RHEA:27966"/>
        <dbReference type="ChEBI" id="CHEBI:15343"/>
        <dbReference type="ChEBI" id="CHEBI:15377"/>
        <dbReference type="ChEBI" id="CHEBI:15378"/>
        <dbReference type="ChEBI" id="CHEBI:18036"/>
        <dbReference type="ChEBI" id="CHEBI:58462"/>
        <dbReference type="ChEBI" id="CHEBI:61032"/>
        <dbReference type="EC" id="4.1.2.50"/>
    </reaction>
</comment>
<name>A0A7W4UWC9_LEIAQ</name>
<comment type="similarity">
    <text evidence="2 8">Belongs to the PTPS family. QueD subfamily.</text>
</comment>
<comment type="cofactor">
    <cofactor evidence="8 10">
        <name>Zn(2+)</name>
        <dbReference type="ChEBI" id="CHEBI:29105"/>
    </cofactor>
    <text evidence="8 10">Binds 1 zinc ion per subunit.</text>
</comment>
<dbReference type="RefSeq" id="WP_081703959.1">
    <property type="nucleotide sequence ID" value="NZ_JACHVP010000002.1"/>
</dbReference>
<evidence type="ECO:0000313" key="11">
    <source>
        <dbReference type="EMBL" id="MBB2967514.1"/>
    </source>
</evidence>
<evidence type="ECO:0000256" key="10">
    <source>
        <dbReference type="PIRSR" id="PIRSR006113-2"/>
    </source>
</evidence>
<feature type="binding site" evidence="10">
    <location>
        <position position="48"/>
    </location>
    <ligand>
        <name>Zn(2+)</name>
        <dbReference type="ChEBI" id="CHEBI:29105"/>
    </ligand>
</feature>
<keyword evidence="4 8" id="KW-0479">Metal-binding</keyword>
<dbReference type="Proteomes" id="UP000538196">
    <property type="component" value="Unassembled WGS sequence"/>
</dbReference>
<dbReference type="InterPro" id="IPR038418">
    <property type="entry name" value="6-PTP_synth/QueD_sf"/>
</dbReference>
<evidence type="ECO:0000256" key="5">
    <source>
        <dbReference type="ARBA" id="ARBA00022833"/>
    </source>
</evidence>
<keyword evidence="5 8" id="KW-0862">Zinc</keyword>
<reference evidence="11 12" key="1">
    <citation type="submission" date="2020-08" db="EMBL/GenBank/DDBJ databases">
        <title>Sequencing the genomes of 1000 actinobacteria strains.</title>
        <authorList>
            <person name="Klenk H.-P."/>
        </authorList>
    </citation>
    <scope>NUCLEOTIDE SEQUENCE [LARGE SCALE GENOMIC DNA]</scope>
    <source>
        <strain evidence="11 12">DSM 20146</strain>
    </source>
</reference>
<dbReference type="SUPFAM" id="SSF55620">
    <property type="entry name" value="Tetrahydrobiopterin biosynthesis enzymes-like"/>
    <property type="match status" value="1"/>
</dbReference>
<evidence type="ECO:0000256" key="7">
    <source>
        <dbReference type="ARBA" id="ARBA00048807"/>
    </source>
</evidence>
<dbReference type="InterPro" id="IPR007115">
    <property type="entry name" value="6-PTP_synth/QueD"/>
</dbReference>
<dbReference type="GO" id="GO:0046872">
    <property type="term" value="F:metal ion binding"/>
    <property type="evidence" value="ECO:0007669"/>
    <property type="project" value="UniProtKB-KW"/>
</dbReference>
<keyword evidence="12" id="KW-1185">Reference proteome</keyword>
<keyword evidence="6 8" id="KW-0456">Lyase</keyword>
<proteinExistence type="inferred from homology"/>
<comment type="caution">
    <text evidence="11">The sequence shown here is derived from an EMBL/GenBank/DDBJ whole genome shotgun (WGS) entry which is preliminary data.</text>
</comment>
<evidence type="ECO:0000256" key="6">
    <source>
        <dbReference type="ARBA" id="ARBA00023239"/>
    </source>
</evidence>
<comment type="pathway">
    <text evidence="1 8">Purine metabolism; 7-cyano-7-deazaguanine biosynthesis.</text>
</comment>
<feature type="active site" description="Charge relay system" evidence="9">
    <location>
        <position position="125"/>
    </location>
</feature>
<dbReference type="EMBL" id="JACHVP010000002">
    <property type="protein sequence ID" value="MBB2967514.1"/>
    <property type="molecule type" value="Genomic_DNA"/>
</dbReference>
<dbReference type="GO" id="GO:0070497">
    <property type="term" value="F:6-carboxytetrahydropterin synthase activity"/>
    <property type="evidence" value="ECO:0007669"/>
    <property type="project" value="UniProtKB-EC"/>
</dbReference>
<dbReference type="GO" id="GO:0008616">
    <property type="term" value="P:tRNA queuosine(34) biosynthetic process"/>
    <property type="evidence" value="ECO:0007669"/>
    <property type="project" value="UniProtKB-KW"/>
</dbReference>
<evidence type="ECO:0000313" key="12">
    <source>
        <dbReference type="Proteomes" id="UP000538196"/>
    </source>
</evidence>
<dbReference type="AlphaFoldDB" id="A0A7W4UWC9"/>
<dbReference type="Gene3D" id="3.30.479.10">
    <property type="entry name" value="6-pyruvoyl tetrahydropterin synthase/QueD"/>
    <property type="match status" value="1"/>
</dbReference>
<dbReference type="PIRSF" id="PIRSF006113">
    <property type="entry name" value="PTP_synth"/>
    <property type="match status" value="1"/>
</dbReference>
<evidence type="ECO:0000256" key="8">
    <source>
        <dbReference type="PIRNR" id="PIRNR006113"/>
    </source>
</evidence>
<dbReference type="PANTHER" id="PTHR12589">
    <property type="entry name" value="PYRUVOYL TETRAHYDROBIOPTERIN SYNTHASE"/>
    <property type="match status" value="1"/>
</dbReference>
<feature type="binding site" evidence="10">
    <location>
        <position position="50"/>
    </location>
    <ligand>
        <name>Zn(2+)</name>
        <dbReference type="ChEBI" id="CHEBI:29105"/>
    </ligand>
</feature>
<dbReference type="UniPathway" id="UPA00391"/>
<protein>
    <recommendedName>
        <fullName evidence="3 8">6-carboxy-5,6,7,8-tetrahydropterin synthase</fullName>
        <ecNumber evidence="8">4.-.-.-</ecNumber>
    </recommendedName>
</protein>
<organism evidence="11 12">
    <name type="scientific">Leifsonia aquatica</name>
    <name type="common">Corynebacterium aquaticum</name>
    <dbReference type="NCBI Taxonomy" id="144185"/>
    <lineage>
        <taxon>Bacteria</taxon>
        <taxon>Bacillati</taxon>
        <taxon>Actinomycetota</taxon>
        <taxon>Actinomycetes</taxon>
        <taxon>Micrococcales</taxon>
        <taxon>Microbacteriaceae</taxon>
        <taxon>Leifsonia</taxon>
    </lineage>
</organism>
<feature type="active site" description="Charge relay system" evidence="9">
    <location>
        <position position="88"/>
    </location>
</feature>
<feature type="active site" description="Proton acceptor" evidence="9">
    <location>
        <position position="44"/>
    </location>
</feature>
<dbReference type="Pfam" id="PF01242">
    <property type="entry name" value="PTPS"/>
    <property type="match status" value="1"/>
</dbReference>
<evidence type="ECO:0000256" key="4">
    <source>
        <dbReference type="ARBA" id="ARBA00022723"/>
    </source>
</evidence>
<sequence>MSSFTTSERWRWEEGPQMQPLRTEISFEFTFQAAHTLPWHSGKCRNMHGHSYRCELFFAGQLTDEGIVVDFDAVDSFVAGELMPVLDHTYLNDSMPNPTAELIAARIFLIADAAGLPISGVRLWETATSSAIVRPTP</sequence>
<evidence type="ECO:0000256" key="3">
    <source>
        <dbReference type="ARBA" id="ARBA00018141"/>
    </source>
</evidence>
<evidence type="ECO:0000256" key="2">
    <source>
        <dbReference type="ARBA" id="ARBA00008900"/>
    </source>
</evidence>
<evidence type="ECO:0000256" key="1">
    <source>
        <dbReference type="ARBA" id="ARBA00005061"/>
    </source>
</evidence>
<feature type="binding site" evidence="10">
    <location>
        <position position="35"/>
    </location>
    <ligand>
        <name>Zn(2+)</name>
        <dbReference type="ChEBI" id="CHEBI:29105"/>
    </ligand>
</feature>
<dbReference type="PANTHER" id="PTHR12589:SF7">
    <property type="entry name" value="6-PYRUVOYL TETRAHYDROBIOPTERIN SYNTHASE"/>
    <property type="match status" value="1"/>
</dbReference>
<dbReference type="EC" id="4.-.-.-" evidence="8"/>
<keyword evidence="8" id="KW-0671">Queuosine biosynthesis</keyword>
<evidence type="ECO:0000256" key="9">
    <source>
        <dbReference type="PIRSR" id="PIRSR006113-1"/>
    </source>
</evidence>
<gene>
    <name evidence="11" type="ORF">FHX33_002277</name>
</gene>